<comment type="caution">
    <text evidence="2">The sequence shown here is derived from an EMBL/GenBank/DDBJ whole genome shotgun (WGS) entry which is preliminary data.</text>
</comment>
<evidence type="ECO:0000313" key="2">
    <source>
        <dbReference type="EMBL" id="KAG8052953.1"/>
    </source>
</evidence>
<gene>
    <name evidence="2" type="ORF">GUJ93_ZPchr0001g29799</name>
</gene>
<sequence length="168" mass="18452">MATPPLTSVSIHLQAPPPWPPPNNTVTSIRTRVRCSVLAPSGNVLEAAAPPTPRDNRNSSNRTSRIDVDVQIHSFYRSGELAEALRLLGWDGVGARSYGVVIQLCSEQRTLETGKRAHFLVRASGVGKDGMDSVLIRELVLTNVKCGDLRNARRVFDEMPHVDALFRD</sequence>
<evidence type="ECO:0000256" key="1">
    <source>
        <dbReference type="SAM" id="MobiDB-lite"/>
    </source>
</evidence>
<keyword evidence="3" id="KW-1185">Reference proteome</keyword>
<feature type="compositionally biased region" description="Polar residues" evidence="1">
    <location>
        <begin position="1"/>
        <end position="11"/>
    </location>
</feature>
<feature type="region of interest" description="Disordered" evidence="1">
    <location>
        <begin position="44"/>
        <end position="64"/>
    </location>
</feature>
<evidence type="ECO:0008006" key="4">
    <source>
        <dbReference type="Google" id="ProtNLM"/>
    </source>
</evidence>
<name>A0A8J5VM46_ZIZPA</name>
<proteinExistence type="predicted"/>
<organism evidence="2 3">
    <name type="scientific">Zizania palustris</name>
    <name type="common">Northern wild rice</name>
    <dbReference type="NCBI Taxonomy" id="103762"/>
    <lineage>
        <taxon>Eukaryota</taxon>
        <taxon>Viridiplantae</taxon>
        <taxon>Streptophyta</taxon>
        <taxon>Embryophyta</taxon>
        <taxon>Tracheophyta</taxon>
        <taxon>Spermatophyta</taxon>
        <taxon>Magnoliopsida</taxon>
        <taxon>Liliopsida</taxon>
        <taxon>Poales</taxon>
        <taxon>Poaceae</taxon>
        <taxon>BOP clade</taxon>
        <taxon>Oryzoideae</taxon>
        <taxon>Oryzeae</taxon>
        <taxon>Zizaniinae</taxon>
        <taxon>Zizania</taxon>
    </lineage>
</organism>
<dbReference type="EMBL" id="JAAALK010000288">
    <property type="protein sequence ID" value="KAG8052953.1"/>
    <property type="molecule type" value="Genomic_DNA"/>
</dbReference>
<feature type="region of interest" description="Disordered" evidence="1">
    <location>
        <begin position="1"/>
        <end position="24"/>
    </location>
</feature>
<evidence type="ECO:0000313" key="3">
    <source>
        <dbReference type="Proteomes" id="UP000729402"/>
    </source>
</evidence>
<protein>
    <recommendedName>
        <fullName evidence="4">Pentatricopeptide repeat-containing protein</fullName>
    </recommendedName>
</protein>
<dbReference type="Proteomes" id="UP000729402">
    <property type="component" value="Unassembled WGS sequence"/>
</dbReference>
<dbReference type="OrthoDB" id="10604504at2759"/>
<accession>A0A8J5VM46</accession>
<dbReference type="AlphaFoldDB" id="A0A8J5VM46"/>
<reference evidence="2" key="2">
    <citation type="submission" date="2021-02" db="EMBL/GenBank/DDBJ databases">
        <authorList>
            <person name="Kimball J.A."/>
            <person name="Haas M.W."/>
            <person name="Macchietto M."/>
            <person name="Kono T."/>
            <person name="Duquette J."/>
            <person name="Shao M."/>
        </authorList>
    </citation>
    <scope>NUCLEOTIDE SEQUENCE</scope>
    <source>
        <tissue evidence="2">Fresh leaf tissue</tissue>
    </source>
</reference>
<reference evidence="2" key="1">
    <citation type="journal article" date="2021" name="bioRxiv">
        <title>Whole Genome Assembly and Annotation of Northern Wild Rice, Zizania palustris L., Supports a Whole Genome Duplication in the Zizania Genus.</title>
        <authorList>
            <person name="Haas M."/>
            <person name="Kono T."/>
            <person name="Macchietto M."/>
            <person name="Millas R."/>
            <person name="McGilp L."/>
            <person name="Shao M."/>
            <person name="Duquette J."/>
            <person name="Hirsch C.N."/>
            <person name="Kimball J."/>
        </authorList>
    </citation>
    <scope>NUCLEOTIDE SEQUENCE</scope>
    <source>
        <tissue evidence="2">Fresh leaf tissue</tissue>
    </source>
</reference>